<feature type="compositionally biased region" description="Basic and acidic residues" evidence="1">
    <location>
        <begin position="280"/>
        <end position="298"/>
    </location>
</feature>
<protein>
    <submittedName>
        <fullName evidence="4">p53-like1 protein</fullName>
    </submittedName>
</protein>
<name>B9W4A2_HYPDD</name>
<reference evidence="3" key="2">
    <citation type="journal article" date="2010" name="PLoS Pathog.">
        <title>Analysis of virion structural components reveals vestiges of the ancestral ichnovirus genome.</title>
        <authorList>
            <person name="Volkoff A.-N."/>
            <person name="Jouan V."/>
            <person name="Urbach S."/>
            <person name="Samain S."/>
            <person name="Bergoin M."/>
            <person name="Wincker P."/>
            <person name="Demettre E."/>
            <person name="Cousserans F."/>
            <person name="Provost B."/>
            <person name="Coulibaly F."/>
            <person name="Legeai F."/>
            <person name="Beliveau C."/>
            <person name="Cusson M."/>
            <person name="Gyapay G."/>
            <person name="Drezen J.-M."/>
        </authorList>
    </citation>
    <scope>NUCLEOTIDE SEQUENCE</scope>
</reference>
<dbReference type="EMBL" id="FM201577">
    <property type="protein sequence ID" value="CAR31590.1"/>
    <property type="molecule type" value="mRNA"/>
</dbReference>
<feature type="transmembrane region" description="Helical" evidence="2">
    <location>
        <begin position="366"/>
        <end position="388"/>
    </location>
</feature>
<organism evidence="4">
    <name type="scientific">Hyposoter didymator</name>
    <name type="common">Parasitoid wasp</name>
    <name type="synonym">Ichneumon didymator</name>
    <dbReference type="NCBI Taxonomy" id="260305"/>
    <lineage>
        <taxon>Eukaryota</taxon>
        <taxon>Metazoa</taxon>
        <taxon>Ecdysozoa</taxon>
        <taxon>Arthropoda</taxon>
        <taxon>Hexapoda</taxon>
        <taxon>Insecta</taxon>
        <taxon>Pterygota</taxon>
        <taxon>Neoptera</taxon>
        <taxon>Endopterygota</taxon>
        <taxon>Hymenoptera</taxon>
        <taxon>Apocrita</taxon>
        <taxon>Ichneumonoidea</taxon>
        <taxon>Ichneumonidae</taxon>
        <taxon>Campopleginae</taxon>
        <taxon>Dusona group</taxon>
        <taxon>Hyposoter</taxon>
    </lineage>
</organism>
<keyword evidence="2" id="KW-0472">Membrane</keyword>
<dbReference type="AlphaFoldDB" id="B9W4A2"/>
<keyword evidence="2" id="KW-1133">Transmembrane helix</keyword>
<evidence type="ECO:0000313" key="4">
    <source>
        <dbReference type="EMBL" id="CAR31590.1"/>
    </source>
</evidence>
<feature type="region of interest" description="Disordered" evidence="1">
    <location>
        <begin position="277"/>
        <end position="301"/>
    </location>
</feature>
<accession>B9W4A2</accession>
<evidence type="ECO:0000313" key="3">
    <source>
        <dbReference type="EMBL" id="ADI40489.1"/>
    </source>
</evidence>
<gene>
    <name evidence="4" type="primary">CsIVp53-like1</name>
    <name evidence="3" type="synonym">p53-1</name>
</gene>
<evidence type="ECO:0000256" key="1">
    <source>
        <dbReference type="SAM" id="MobiDB-lite"/>
    </source>
</evidence>
<reference evidence="4" key="1">
    <citation type="journal article" date="2009" name="Science">
        <title>Polydnaviruses of Braconid Wasps Derive from an Ancestral Nudivirus.</title>
        <authorList>
            <person name="Bezier A."/>
            <person name="Annaheim M."/>
            <person name="Herbiniere J."/>
            <person name="Wetterwald C."/>
            <person name="Gyapay G."/>
            <person name="Bernard-Samain S."/>
            <person name="Wincker P."/>
            <person name="Roditi I."/>
            <person name="Heller M."/>
            <person name="Belgahzi M."/>
            <person name="Pfister-Wilhem R."/>
            <person name="Periquet G."/>
            <person name="Dupuy C."/>
            <person name="Huguet E."/>
            <person name="Volkoff A.N."/>
            <person name="Lanzrein B."/>
            <person name="Drezen J.M."/>
        </authorList>
    </citation>
    <scope>NUCLEOTIDE SEQUENCE</scope>
    <source>
        <tissue evidence="4">Ovary</tissue>
    </source>
</reference>
<keyword evidence="2" id="KW-0812">Transmembrane</keyword>
<proteinExistence type="evidence at transcript level"/>
<dbReference type="EMBL" id="GQ923583">
    <property type="protein sequence ID" value="ADI40489.1"/>
    <property type="molecule type" value="Genomic_DNA"/>
</dbReference>
<sequence>MPTLTIYRPHAPAYAAAWPLRNTISGVNSFLEYNEPREDKKRAIKTSVPEPDSVKKEIDLQVNTQTEITDGRRTEADVDATEAIIDKALVTKEFKVNCNKDMQLLKIMKYPNVRHDEPSAILSHVLVKEQDSKPFRMGAIVINDASIKGNDNITQWNVLSKYPEHSQALEAALKDSTPSTVHAFRATLRYSDDFVLALIAPPIDDMTPNAHVDDLTNEDSLKYNIVVRHSKHHQAGNGTTEENVLSRYFKRFDEKLINEIRLEAPVEPVTDDSMLKRKRRDVDESHLPRESEEVDSHESFVPLGGIDDFETPIKPREPHADITLKPTIGMKRAAPQHYQQPSVRYTPILVPVKNETLRQPSAFDTFASVALPIGTALALSAGATYMLAKRPRLAE</sequence>
<evidence type="ECO:0000256" key="2">
    <source>
        <dbReference type="SAM" id="Phobius"/>
    </source>
</evidence>